<evidence type="ECO:0000313" key="2">
    <source>
        <dbReference type="Ensembl" id="ENSMMSP00000006083.1"/>
    </source>
</evidence>
<dbReference type="Ensembl" id="ENSMMST00000006633.1">
    <property type="protein sequence ID" value="ENSMMSP00000006083.1"/>
    <property type="gene ID" value="ENSMMSG00000004549.1"/>
</dbReference>
<evidence type="ECO:0000313" key="3">
    <source>
        <dbReference type="Proteomes" id="UP000694544"/>
    </source>
</evidence>
<protein>
    <submittedName>
        <fullName evidence="2">Uncharacterized protein</fullName>
    </submittedName>
</protein>
<feature type="region of interest" description="Disordered" evidence="1">
    <location>
        <begin position="98"/>
        <end position="120"/>
    </location>
</feature>
<reference evidence="2" key="1">
    <citation type="submission" date="2025-08" db="UniProtKB">
        <authorList>
            <consortium name="Ensembl"/>
        </authorList>
    </citation>
    <scope>IDENTIFICATION</scope>
</reference>
<dbReference type="GeneTree" id="ENSGT00940000155046"/>
<reference evidence="2" key="2">
    <citation type="submission" date="2025-09" db="UniProtKB">
        <authorList>
            <consortium name="Ensembl"/>
        </authorList>
    </citation>
    <scope>IDENTIFICATION</scope>
</reference>
<organism evidence="2 3">
    <name type="scientific">Moschus moschiferus</name>
    <name type="common">Siberian musk deer</name>
    <name type="synonym">Moschus sibiricus</name>
    <dbReference type="NCBI Taxonomy" id="68415"/>
    <lineage>
        <taxon>Eukaryota</taxon>
        <taxon>Metazoa</taxon>
        <taxon>Chordata</taxon>
        <taxon>Craniata</taxon>
        <taxon>Vertebrata</taxon>
        <taxon>Euteleostomi</taxon>
        <taxon>Mammalia</taxon>
        <taxon>Eutheria</taxon>
        <taxon>Laurasiatheria</taxon>
        <taxon>Artiodactyla</taxon>
        <taxon>Ruminantia</taxon>
        <taxon>Pecora</taxon>
        <taxon>Moschidae</taxon>
        <taxon>Moschus</taxon>
    </lineage>
</organism>
<keyword evidence="3" id="KW-1185">Reference proteome</keyword>
<sequence length="133" mass="14760">FTAHLKSDQPHFKCSIAFSPRLGNGDHQQGRPQPGWVDSRTWMSFQGPPGGSGIRPGLVPSARCGGFPRVPHPMTYAEGWPTVRRRLEWGWFPEASWRAPQPKGKAGARVESNSEGASPGPLMRPFPWRLSLF</sequence>
<dbReference type="Proteomes" id="UP000694544">
    <property type="component" value="Unplaced"/>
</dbReference>
<name>A0A8C6CU95_MOSMO</name>
<proteinExistence type="predicted"/>
<dbReference type="AlphaFoldDB" id="A0A8C6CU95"/>
<accession>A0A8C6CU95</accession>
<evidence type="ECO:0000256" key="1">
    <source>
        <dbReference type="SAM" id="MobiDB-lite"/>
    </source>
</evidence>